<dbReference type="AlphaFoldDB" id="A0A4S2FDY9"/>
<evidence type="ECO:0000259" key="1">
    <source>
        <dbReference type="Pfam" id="PF01909"/>
    </source>
</evidence>
<dbReference type="InterPro" id="IPR052548">
    <property type="entry name" value="Type_VII_TA_antitoxin"/>
</dbReference>
<dbReference type="Gene3D" id="3.30.460.10">
    <property type="entry name" value="Beta Polymerase, domain 2"/>
    <property type="match status" value="1"/>
</dbReference>
<keyword evidence="2" id="KW-0808">Transferase</keyword>
<evidence type="ECO:0000313" key="3">
    <source>
        <dbReference type="Proteomes" id="UP000310760"/>
    </source>
</evidence>
<comment type="caution">
    <text evidence="2">The sequence shown here is derived from an EMBL/GenBank/DDBJ whole genome shotgun (WGS) entry which is preliminary data.</text>
</comment>
<dbReference type="InterPro" id="IPR043519">
    <property type="entry name" value="NT_sf"/>
</dbReference>
<dbReference type="RefSeq" id="WP_135952614.1">
    <property type="nucleotide sequence ID" value="NZ_CAOOJZ010000060.1"/>
</dbReference>
<reference evidence="2 3" key="1">
    <citation type="submission" date="2019-04" db="EMBL/GenBank/DDBJ databases">
        <title>Microbes associate with the intestines of laboratory mice.</title>
        <authorList>
            <person name="Navarre W."/>
            <person name="Wong E."/>
            <person name="Huang K."/>
            <person name="Tropini C."/>
            <person name="Ng K."/>
            <person name="Yu B."/>
        </authorList>
    </citation>
    <scope>NUCLEOTIDE SEQUENCE [LARGE SCALE GENOMIC DNA]</scope>
    <source>
        <strain evidence="2 3">NM22_B1</strain>
    </source>
</reference>
<accession>A0A4S2FDY9</accession>
<organism evidence="2 3">
    <name type="scientific">Phocaeicola sartorii</name>
    <dbReference type="NCBI Taxonomy" id="671267"/>
    <lineage>
        <taxon>Bacteria</taxon>
        <taxon>Pseudomonadati</taxon>
        <taxon>Bacteroidota</taxon>
        <taxon>Bacteroidia</taxon>
        <taxon>Bacteroidales</taxon>
        <taxon>Bacteroidaceae</taxon>
        <taxon>Phocaeicola</taxon>
    </lineage>
</organism>
<dbReference type="InterPro" id="IPR002934">
    <property type="entry name" value="Polymerase_NTP_transf_dom"/>
</dbReference>
<dbReference type="CDD" id="cd05403">
    <property type="entry name" value="NT_KNTase_like"/>
    <property type="match status" value="1"/>
</dbReference>
<evidence type="ECO:0000313" key="2">
    <source>
        <dbReference type="EMBL" id="TGY67578.1"/>
    </source>
</evidence>
<feature type="domain" description="Polymerase nucleotidyl transferase" evidence="1">
    <location>
        <begin position="9"/>
        <end position="50"/>
    </location>
</feature>
<sequence>MKTDILQSITERLREVLPSGAHAILFGSRARGDARHDSDGDVLILLDKTKIEAADYDNVSYPLVELGWSLNECISPVLYTFKDWANHYFTPFYHNVKDEGIQLV</sequence>
<dbReference type="PANTHER" id="PTHR33933">
    <property type="entry name" value="NUCLEOTIDYLTRANSFERASE"/>
    <property type="match status" value="1"/>
</dbReference>
<dbReference type="Pfam" id="PF01909">
    <property type="entry name" value="NTP_transf_2"/>
    <property type="match status" value="1"/>
</dbReference>
<dbReference type="Proteomes" id="UP000310760">
    <property type="component" value="Unassembled WGS sequence"/>
</dbReference>
<dbReference type="SUPFAM" id="SSF81301">
    <property type="entry name" value="Nucleotidyltransferase"/>
    <property type="match status" value="1"/>
</dbReference>
<dbReference type="EMBL" id="SRYJ01000059">
    <property type="protein sequence ID" value="TGY67578.1"/>
    <property type="molecule type" value="Genomic_DNA"/>
</dbReference>
<protein>
    <submittedName>
        <fullName evidence="2">Nucleotidyltransferase domain-containing protein</fullName>
    </submittedName>
</protein>
<dbReference type="GO" id="GO:0016779">
    <property type="term" value="F:nucleotidyltransferase activity"/>
    <property type="evidence" value="ECO:0007669"/>
    <property type="project" value="InterPro"/>
</dbReference>
<name>A0A4S2FDY9_9BACT</name>
<proteinExistence type="predicted"/>
<dbReference type="PANTHER" id="PTHR33933:SF1">
    <property type="entry name" value="PROTEIN ADENYLYLTRANSFERASE MNTA-RELATED"/>
    <property type="match status" value="1"/>
</dbReference>
<gene>
    <name evidence="2" type="ORF">E5339_19575</name>
</gene>